<dbReference type="InterPro" id="IPR001638">
    <property type="entry name" value="Solute-binding_3/MltF_N"/>
</dbReference>
<dbReference type="Gene3D" id="3.40.190.10">
    <property type="entry name" value="Periplasmic binding protein-like II"/>
    <property type="match status" value="2"/>
</dbReference>
<name>M1WYJ9_PSEP2</name>
<dbReference type="SMART" id="SM00062">
    <property type="entry name" value="PBPb"/>
    <property type="match status" value="1"/>
</dbReference>
<dbReference type="Proteomes" id="UP000011724">
    <property type="component" value="Chromosome"/>
</dbReference>
<dbReference type="eggNOG" id="COG0834">
    <property type="taxonomic scope" value="Bacteria"/>
</dbReference>
<dbReference type="KEGG" id="dpi:BN4_20316"/>
<dbReference type="AlphaFoldDB" id="M1WYJ9"/>
<reference evidence="4" key="2">
    <citation type="journal article" date="2013" name="Stand. Genomic Sci.">
        <title>Complete genome sequence of Desulfocapsa sulfexigens, a marine deltaproteobacterium specialized in disproportionating inorganic sulfur compounds.</title>
        <authorList>
            <person name="Finster K.W."/>
            <person name="Kjeldsen K.U."/>
            <person name="Kube M."/>
            <person name="Reinhardt R."/>
            <person name="Mussmann M."/>
            <person name="Amann R."/>
            <person name="Schreiber L."/>
        </authorList>
    </citation>
    <scope>NUCLEOTIDE SEQUENCE [LARGE SCALE GENOMIC DNA]</scope>
    <source>
        <strain evidence="4">DSM 10523 / SB164P1</strain>
    </source>
</reference>
<keyword evidence="4" id="KW-1185">Reference proteome</keyword>
<dbReference type="PROSITE" id="PS51257">
    <property type="entry name" value="PROKAR_LIPOPROTEIN"/>
    <property type="match status" value="1"/>
</dbReference>
<accession>M1WYJ9</accession>
<evidence type="ECO:0000313" key="4">
    <source>
        <dbReference type="Proteomes" id="UP000011724"/>
    </source>
</evidence>
<dbReference type="STRING" id="1322246.BN4_20316"/>
<dbReference type="BioCyc" id="DPIE1322246:BN4_RS17385-MONOMER"/>
<evidence type="ECO:0000313" key="3">
    <source>
        <dbReference type="EMBL" id="CCH50378.1"/>
    </source>
</evidence>
<protein>
    <recommendedName>
        <fullName evidence="2">Solute-binding protein family 3/N-terminal domain-containing protein</fullName>
    </recommendedName>
</protein>
<feature type="domain" description="Solute-binding protein family 3/N-terminal" evidence="2">
    <location>
        <begin position="36"/>
        <end position="260"/>
    </location>
</feature>
<organism evidence="3 4">
    <name type="scientific">Pseudodesulfovibrio piezophilus (strain DSM 21447 / JCM 15486 / C1TLV30)</name>
    <name type="common">Desulfovibrio piezophilus</name>
    <dbReference type="NCBI Taxonomy" id="1322246"/>
    <lineage>
        <taxon>Bacteria</taxon>
        <taxon>Pseudomonadati</taxon>
        <taxon>Thermodesulfobacteriota</taxon>
        <taxon>Desulfovibrionia</taxon>
        <taxon>Desulfovibrionales</taxon>
        <taxon>Desulfovibrionaceae</taxon>
    </lineage>
</organism>
<dbReference type="PATRIC" id="fig|879567.3.peg.3405"/>
<dbReference type="OrthoDB" id="5455551at2"/>
<proteinExistence type="predicted"/>
<dbReference type="HOGENOM" id="CLU_083824_1_0_7"/>
<dbReference type="EMBL" id="FO203427">
    <property type="protein sequence ID" value="CCH50378.1"/>
    <property type="molecule type" value="Genomic_DNA"/>
</dbReference>
<gene>
    <name evidence="3" type="ordered locus">BN4_20316</name>
</gene>
<dbReference type="SUPFAM" id="SSF53850">
    <property type="entry name" value="Periplasmic binding protein-like II"/>
    <property type="match status" value="1"/>
</dbReference>
<evidence type="ECO:0000259" key="2">
    <source>
        <dbReference type="SMART" id="SM00062"/>
    </source>
</evidence>
<reference evidence="3 4" key="1">
    <citation type="journal article" date="2013" name="PLoS ONE">
        <title>The first genomic and proteomic characterization of a deep-sea sulfate reducer: insights into the piezophilic lifestyle of Desulfovibrio piezophilus.</title>
        <authorList>
            <person name="Pradel N."/>
            <person name="Ji B."/>
            <person name="Gimenez G."/>
            <person name="Talla E."/>
            <person name="Lenoble P."/>
            <person name="Garel M."/>
            <person name="Tamburini C."/>
            <person name="Fourquet P."/>
            <person name="Lebrun R."/>
            <person name="Bertin P."/>
            <person name="Denis Y."/>
            <person name="Pophillat M."/>
            <person name="Barbe V."/>
            <person name="Ollivier B."/>
            <person name="Dolla A."/>
        </authorList>
    </citation>
    <scope>NUCLEOTIDE SEQUENCE [LARGE SCALE GENOMIC DNA]</scope>
    <source>
        <strain evidence="4">DSM 10523 / SB164P1</strain>
    </source>
</reference>
<sequence length="260" mass="29676">MQRFQKLDRLLRFLVLLASILFACALSGHARETPKALIVAVPPQGWPPYVIVDKVHFRFAGIMLDVMEEIARVHGIPITYAVSPELRNSLLVKDGEVDAYPKAREWVDNPDQYLWTDPIIVSSDVLIYRKPRFPKPPESLIGLSIGIVHGFNYPTLQPLLDRKLIHSHKANTTKQLLMMIQRGRLDGAITNKTVAEWIMRNSPEIKADTFQYGKKPIASAPYRFAFNKNTCSQVFIKSFNRELATMKKDGRMATILLKYK</sequence>
<evidence type="ECO:0000256" key="1">
    <source>
        <dbReference type="ARBA" id="ARBA00022729"/>
    </source>
</evidence>
<dbReference type="PANTHER" id="PTHR35936">
    <property type="entry name" value="MEMBRANE-BOUND LYTIC MUREIN TRANSGLYCOSYLASE F"/>
    <property type="match status" value="1"/>
</dbReference>
<dbReference type="RefSeq" id="WP_015416420.1">
    <property type="nucleotide sequence ID" value="NC_020409.1"/>
</dbReference>
<keyword evidence="1" id="KW-0732">Signal</keyword>
<dbReference type="PANTHER" id="PTHR35936:SF6">
    <property type="entry name" value="AMINO ACID ABC TRANSPORTER SUBSTRATE-BINDING PAAT FAMILY PROTEIN"/>
    <property type="match status" value="1"/>
</dbReference>
<dbReference type="Pfam" id="PF00497">
    <property type="entry name" value="SBP_bac_3"/>
    <property type="match status" value="1"/>
</dbReference>